<reference evidence="1" key="2">
    <citation type="submission" date="2014-06" db="EMBL/GenBank/DDBJ databases">
        <title>Draft genome sequence of Clostridium ramosum(DSM 1402).</title>
        <authorList>
            <person name="Sudarsanam P."/>
            <person name="Ley R."/>
            <person name="Guruge J."/>
            <person name="Turnbaugh P.J."/>
            <person name="Mahowald M."/>
            <person name="Liep D."/>
            <person name="Gordon J."/>
        </authorList>
    </citation>
    <scope>NUCLEOTIDE SEQUENCE</scope>
    <source>
        <strain evidence="1">DSM 1402</strain>
    </source>
</reference>
<dbReference type="GO" id="GO:1901135">
    <property type="term" value="P:carbohydrate derivative metabolic process"/>
    <property type="evidence" value="ECO:0007669"/>
    <property type="project" value="InterPro"/>
</dbReference>
<dbReference type="InterPro" id="IPR036388">
    <property type="entry name" value="WH-like_DNA-bd_sf"/>
</dbReference>
<evidence type="ECO:0000313" key="1">
    <source>
        <dbReference type="EMBL" id="EDS20061.1"/>
    </source>
</evidence>
<dbReference type="GO" id="GO:0097367">
    <property type="term" value="F:carbohydrate derivative binding"/>
    <property type="evidence" value="ECO:0007669"/>
    <property type="project" value="InterPro"/>
</dbReference>
<protein>
    <recommendedName>
        <fullName evidence="3">MurR/RpiR family transcriptional regulator</fullName>
    </recommendedName>
</protein>
<proteinExistence type="predicted"/>
<dbReference type="Gene3D" id="1.10.10.10">
    <property type="entry name" value="Winged helix-like DNA-binding domain superfamily/Winged helix DNA-binding domain"/>
    <property type="match status" value="1"/>
</dbReference>
<dbReference type="InterPro" id="IPR046348">
    <property type="entry name" value="SIS_dom_sf"/>
</dbReference>
<dbReference type="EMBL" id="ABFX02000002">
    <property type="protein sequence ID" value="EDS20061.1"/>
    <property type="molecule type" value="Genomic_DNA"/>
</dbReference>
<dbReference type="PANTHER" id="PTHR30514">
    <property type="entry name" value="GLUCOKINASE"/>
    <property type="match status" value="1"/>
</dbReference>
<dbReference type="HOGENOM" id="CLU_1068496_0_0_9"/>
<comment type="caution">
    <text evidence="1">The sequence shown here is derived from an EMBL/GenBank/DDBJ whole genome shotgun (WGS) entry which is preliminary data.</text>
</comment>
<sequence>MYNKKKGMAIMMVDKLNDVLNHVETYTTMYVFCSYTKSHIHDIADMTIEEVAKACHTSKGQISKCAKNLGFTSYLEFKDACIDYIHSFQDKPSFFSKECDLPQNTKMFAQSMSKTITYVGEKINYSHLNHLINDILRSKKVYLYAQGDNRSLCNVIQVELSTLYIPVVICDADFIKSYQFKEEHLLIILSTNGTIFQLNKRIISRLVHAEVNTWLITCNCDIEFSKNKLIVPSCKAKYNKYAIRHVIDIVIAAMRFVQQL</sequence>
<dbReference type="SUPFAM" id="SSF46689">
    <property type="entry name" value="Homeodomain-like"/>
    <property type="match status" value="1"/>
</dbReference>
<organism evidence="1 2">
    <name type="scientific">Thomasclavelia ramosa DSM 1402</name>
    <dbReference type="NCBI Taxonomy" id="445974"/>
    <lineage>
        <taxon>Bacteria</taxon>
        <taxon>Bacillati</taxon>
        <taxon>Bacillota</taxon>
        <taxon>Erysipelotrichia</taxon>
        <taxon>Erysipelotrichales</taxon>
        <taxon>Coprobacillaceae</taxon>
        <taxon>Thomasclavelia</taxon>
    </lineage>
</organism>
<accession>B0N0B1</accession>
<dbReference type="InterPro" id="IPR009057">
    <property type="entry name" value="Homeodomain-like_sf"/>
</dbReference>
<name>B0N0B1_9FIRM</name>
<reference evidence="1" key="1">
    <citation type="submission" date="2007-11" db="EMBL/GenBank/DDBJ databases">
        <authorList>
            <person name="Fulton L."/>
            <person name="Clifton S."/>
            <person name="Fulton B."/>
            <person name="Xu J."/>
            <person name="Minx P."/>
            <person name="Pepin K.H."/>
            <person name="Johnson M."/>
            <person name="Thiruvilangam P."/>
            <person name="Bhonagiri V."/>
            <person name="Nash W.E."/>
            <person name="Mardis E.R."/>
            <person name="Wilson R.K."/>
        </authorList>
    </citation>
    <scope>NUCLEOTIDE SEQUENCE [LARGE SCALE GENOMIC DNA]</scope>
    <source>
        <strain evidence="1">DSM 1402</strain>
    </source>
</reference>
<dbReference type="Gene3D" id="3.40.50.10490">
    <property type="entry name" value="Glucose-6-phosphate isomerase like protein, domain 1"/>
    <property type="match status" value="1"/>
</dbReference>
<dbReference type="GO" id="GO:0003700">
    <property type="term" value="F:DNA-binding transcription factor activity"/>
    <property type="evidence" value="ECO:0007669"/>
    <property type="project" value="InterPro"/>
</dbReference>
<dbReference type="InterPro" id="IPR047640">
    <property type="entry name" value="RpiR-like"/>
</dbReference>
<keyword evidence="2" id="KW-1185">Reference proteome</keyword>
<gene>
    <name evidence="1" type="ORF">CLORAM_00153</name>
</gene>
<dbReference type="SUPFAM" id="SSF53697">
    <property type="entry name" value="SIS domain"/>
    <property type="match status" value="1"/>
</dbReference>
<evidence type="ECO:0000313" key="2">
    <source>
        <dbReference type="Proteomes" id="UP000005798"/>
    </source>
</evidence>
<dbReference type="PANTHER" id="PTHR30514:SF1">
    <property type="entry name" value="HTH-TYPE TRANSCRIPTIONAL REGULATOR HEXR-RELATED"/>
    <property type="match status" value="1"/>
</dbReference>
<dbReference type="AlphaFoldDB" id="B0N0B1"/>
<dbReference type="GO" id="GO:0003677">
    <property type="term" value="F:DNA binding"/>
    <property type="evidence" value="ECO:0007669"/>
    <property type="project" value="InterPro"/>
</dbReference>
<evidence type="ECO:0008006" key="3">
    <source>
        <dbReference type="Google" id="ProtNLM"/>
    </source>
</evidence>
<dbReference type="eggNOG" id="ENOG502Z82W">
    <property type="taxonomic scope" value="Bacteria"/>
</dbReference>
<dbReference type="Proteomes" id="UP000005798">
    <property type="component" value="Unassembled WGS sequence"/>
</dbReference>